<dbReference type="InterPro" id="IPR003578">
    <property type="entry name" value="Small_GTPase_Rho"/>
</dbReference>
<dbReference type="GO" id="GO:0005525">
    <property type="term" value="F:GTP binding"/>
    <property type="evidence" value="ECO:0007669"/>
    <property type="project" value="UniProtKB-KW"/>
</dbReference>
<feature type="compositionally biased region" description="Basic and acidic residues" evidence="3">
    <location>
        <begin position="221"/>
        <end position="251"/>
    </location>
</feature>
<dbReference type="GO" id="GO:0003924">
    <property type="term" value="F:GTPase activity"/>
    <property type="evidence" value="ECO:0007669"/>
    <property type="project" value="InterPro"/>
</dbReference>
<gene>
    <name evidence="4" type="ORF">GBAR_LOCUS19206</name>
</gene>
<dbReference type="GO" id="GO:0007264">
    <property type="term" value="P:small GTPase-mediated signal transduction"/>
    <property type="evidence" value="ECO:0007669"/>
    <property type="project" value="InterPro"/>
</dbReference>
<feature type="region of interest" description="Disordered" evidence="3">
    <location>
        <begin position="1"/>
        <end position="27"/>
    </location>
</feature>
<reference evidence="4" key="1">
    <citation type="submission" date="2023-03" db="EMBL/GenBank/DDBJ databases">
        <authorList>
            <person name="Steffen K."/>
            <person name="Cardenas P."/>
        </authorList>
    </citation>
    <scope>NUCLEOTIDE SEQUENCE</scope>
</reference>
<dbReference type="SUPFAM" id="SSF52540">
    <property type="entry name" value="P-loop containing nucleoside triphosphate hydrolases"/>
    <property type="match status" value="1"/>
</dbReference>
<evidence type="ECO:0000256" key="1">
    <source>
        <dbReference type="ARBA" id="ARBA00022741"/>
    </source>
</evidence>
<feature type="region of interest" description="Disordered" evidence="3">
    <location>
        <begin position="199"/>
        <end position="259"/>
    </location>
</feature>
<accession>A0AA35SRK7</accession>
<name>A0AA35SRK7_GEOBA</name>
<comment type="caution">
    <text evidence="4">The sequence shown here is derived from an EMBL/GenBank/DDBJ whole genome shotgun (WGS) entry which is preliminary data.</text>
</comment>
<dbReference type="Proteomes" id="UP001174909">
    <property type="component" value="Unassembled WGS sequence"/>
</dbReference>
<keyword evidence="2" id="KW-0342">GTP-binding</keyword>
<dbReference type="Gene3D" id="3.40.50.300">
    <property type="entry name" value="P-loop containing nucleotide triphosphate hydrolases"/>
    <property type="match status" value="1"/>
</dbReference>
<dbReference type="AlphaFoldDB" id="A0AA35SRK7"/>
<dbReference type="EMBL" id="CASHTH010002709">
    <property type="protein sequence ID" value="CAI8034053.1"/>
    <property type="molecule type" value="Genomic_DNA"/>
</dbReference>
<proteinExistence type="predicted"/>
<evidence type="ECO:0000313" key="5">
    <source>
        <dbReference type="Proteomes" id="UP001174909"/>
    </source>
</evidence>
<sequence>MGGKDTPPPCVSGSPMQGRGYLAEKTRSFSMSSAASSSSSLSSSSTATSASQVSPIRYVPRCRTRVNLQLQCPSPSVTRVDRVGTTIAPGSSDSLDSKDAAAFSPIRAYIDCLTPQTIKCAIVGDSGVGKTSMLMSYVVDKFPEAHLPTIYDKFSSSITVNGRRIAVTLCDTAGQTSLLPASRRRPHLLLGGRHHVVRQRQVKMGPRGPQTLPRSPHHPSGHSDRQKNRHHRDQEVKIAGKETFYKGRREQAGVTVQGD</sequence>
<evidence type="ECO:0000256" key="2">
    <source>
        <dbReference type="ARBA" id="ARBA00023134"/>
    </source>
</evidence>
<evidence type="ECO:0000313" key="4">
    <source>
        <dbReference type="EMBL" id="CAI8034053.1"/>
    </source>
</evidence>
<evidence type="ECO:0000256" key="3">
    <source>
        <dbReference type="SAM" id="MobiDB-lite"/>
    </source>
</evidence>
<dbReference type="PRINTS" id="PR00449">
    <property type="entry name" value="RASTRNSFRMNG"/>
</dbReference>
<keyword evidence="5" id="KW-1185">Reference proteome</keyword>
<keyword evidence="1" id="KW-0547">Nucleotide-binding</keyword>
<dbReference type="InterPro" id="IPR001806">
    <property type="entry name" value="Small_GTPase"/>
</dbReference>
<organism evidence="4 5">
    <name type="scientific">Geodia barretti</name>
    <name type="common">Barrett's horny sponge</name>
    <dbReference type="NCBI Taxonomy" id="519541"/>
    <lineage>
        <taxon>Eukaryota</taxon>
        <taxon>Metazoa</taxon>
        <taxon>Porifera</taxon>
        <taxon>Demospongiae</taxon>
        <taxon>Heteroscleromorpha</taxon>
        <taxon>Tetractinellida</taxon>
        <taxon>Astrophorina</taxon>
        <taxon>Geodiidae</taxon>
        <taxon>Geodia</taxon>
    </lineage>
</organism>
<dbReference type="SMART" id="SM00174">
    <property type="entry name" value="RHO"/>
    <property type="match status" value="1"/>
</dbReference>
<protein>
    <submittedName>
        <fullName evidence="4">Ras-related protein ced-10</fullName>
    </submittedName>
</protein>
<feature type="non-terminal residue" evidence="4">
    <location>
        <position position="259"/>
    </location>
</feature>
<dbReference type="InterPro" id="IPR027417">
    <property type="entry name" value="P-loop_NTPase"/>
</dbReference>
<dbReference type="Pfam" id="PF00071">
    <property type="entry name" value="Ras"/>
    <property type="match status" value="1"/>
</dbReference>
<feature type="compositionally biased region" description="Pro residues" evidence="3">
    <location>
        <begin position="1"/>
        <end position="10"/>
    </location>
</feature>
<dbReference type="PANTHER" id="PTHR24072">
    <property type="entry name" value="RHO FAMILY GTPASE"/>
    <property type="match status" value="1"/>
</dbReference>